<feature type="compositionally biased region" description="Pro residues" evidence="1">
    <location>
        <begin position="430"/>
        <end position="445"/>
    </location>
</feature>
<feature type="region of interest" description="Disordered" evidence="1">
    <location>
        <begin position="715"/>
        <end position="739"/>
    </location>
</feature>
<accession>A0A409YTE6</accession>
<feature type="non-terminal residue" evidence="2">
    <location>
        <position position="739"/>
    </location>
</feature>
<feature type="compositionally biased region" description="Pro residues" evidence="1">
    <location>
        <begin position="495"/>
        <end position="507"/>
    </location>
</feature>
<sequence>MKRRESYHTSTSQSVNEKDQQIIQLRLALQTQITRNSLIHNRLLAALDALDLQQLTHHDEITELKKSRDILKARLARYITIVEATEAEKNDMRDAVLQLVQKVESAKNYAALPCNHITLSTPVDELHYSTQRFRSLARGKSSGKGKEKEHDLGSDIICYAPSVIASLRRERDNERKAHDQTRSELEARIWALEAMVSRRESELEFLISQPNGEPDSPKEAGSSTNTRSHPLEGEIISMLDAIVLRNRKLDSEIRSLAKKLEAAKTRASSGRHSRDNSGSRPSSRISNPSVTRLDSRGANLPPRPLDKTQLKELENDLQELDNKITTFAAERRAIQNDLGLSSKKEHVEVGVETEPEPEPEPGLKSGHNSEMVTEEEWNDLVSQFEQLAQECDRLLEENAELRRELEGTRSQARDENEDTILAERLHNESHPPPPDASPPHSPPPGDSTQHPIATGNLLDTSLDGGEESMELATPLVPLVSLDETNAFQHTSSPNPFNPAPRLNPPVPSNSNQPSDSHSVDPDSDLDPATIKLPDSPEEQEQGEEQEQEHEQEEHESDPPHTEDSESELNIRPDLSNLNTSQLDIDISRFRSPPVPSPALSSSLLPDSPALSSSLLSGSPALSPGSPALSPGSPALFPGSPAIVSPTLTLATLRALSPGSPALSPGSPALFPGSPAIVSPTLTLATLRGMPPPSTLTAGWGEALQLDLSLLESTSGLLPSPSISRRGGGGGQRRKRSAGK</sequence>
<name>A0A409YTE6_9AGAR</name>
<dbReference type="Proteomes" id="UP000284842">
    <property type="component" value="Unassembled WGS sequence"/>
</dbReference>
<gene>
    <name evidence="2" type="ORF">CVT24_001102</name>
</gene>
<evidence type="ECO:0000313" key="2">
    <source>
        <dbReference type="EMBL" id="PPR06296.1"/>
    </source>
</evidence>
<protein>
    <submittedName>
        <fullName evidence="2">Uncharacterized protein</fullName>
    </submittedName>
</protein>
<evidence type="ECO:0000256" key="1">
    <source>
        <dbReference type="SAM" id="MobiDB-lite"/>
    </source>
</evidence>
<dbReference type="InParanoid" id="A0A409YTE6"/>
<feature type="compositionally biased region" description="Polar residues" evidence="1">
    <location>
        <begin position="278"/>
        <end position="292"/>
    </location>
</feature>
<dbReference type="OrthoDB" id="2800708at2759"/>
<feature type="region of interest" description="Disordered" evidence="1">
    <location>
        <begin position="402"/>
        <end position="641"/>
    </location>
</feature>
<feature type="compositionally biased region" description="Low complexity" evidence="1">
    <location>
        <begin position="597"/>
        <end position="635"/>
    </location>
</feature>
<reference evidence="2 3" key="1">
    <citation type="journal article" date="2018" name="Evol. Lett.">
        <title>Horizontal gene cluster transfer increased hallucinogenic mushroom diversity.</title>
        <authorList>
            <person name="Reynolds H.T."/>
            <person name="Vijayakumar V."/>
            <person name="Gluck-Thaler E."/>
            <person name="Korotkin H.B."/>
            <person name="Matheny P.B."/>
            <person name="Slot J.C."/>
        </authorList>
    </citation>
    <scope>NUCLEOTIDE SEQUENCE [LARGE SCALE GENOMIC DNA]</scope>
    <source>
        <strain evidence="2 3">2629</strain>
    </source>
</reference>
<proteinExistence type="predicted"/>
<evidence type="ECO:0000313" key="3">
    <source>
        <dbReference type="Proteomes" id="UP000284842"/>
    </source>
</evidence>
<organism evidence="2 3">
    <name type="scientific">Panaeolus cyanescens</name>
    <dbReference type="NCBI Taxonomy" id="181874"/>
    <lineage>
        <taxon>Eukaryota</taxon>
        <taxon>Fungi</taxon>
        <taxon>Dikarya</taxon>
        <taxon>Basidiomycota</taxon>
        <taxon>Agaricomycotina</taxon>
        <taxon>Agaricomycetes</taxon>
        <taxon>Agaricomycetidae</taxon>
        <taxon>Agaricales</taxon>
        <taxon>Agaricineae</taxon>
        <taxon>Galeropsidaceae</taxon>
        <taxon>Panaeolus</taxon>
    </lineage>
</organism>
<feature type="compositionally biased region" description="Acidic residues" evidence="1">
    <location>
        <begin position="535"/>
        <end position="555"/>
    </location>
</feature>
<comment type="caution">
    <text evidence="2">The sequence shown here is derived from an EMBL/GenBank/DDBJ whole genome shotgun (WGS) entry which is preliminary data.</text>
</comment>
<feature type="region of interest" description="Disordered" evidence="1">
    <location>
        <begin position="261"/>
        <end position="306"/>
    </location>
</feature>
<feature type="compositionally biased region" description="Basic and acidic residues" evidence="1">
    <location>
        <begin position="402"/>
        <end position="414"/>
    </location>
</feature>
<dbReference type="EMBL" id="NHTK01000679">
    <property type="protein sequence ID" value="PPR06296.1"/>
    <property type="molecule type" value="Genomic_DNA"/>
</dbReference>
<dbReference type="STRING" id="181874.A0A409YTE6"/>
<feature type="region of interest" description="Disordered" evidence="1">
    <location>
        <begin position="208"/>
        <end position="232"/>
    </location>
</feature>
<feature type="region of interest" description="Disordered" evidence="1">
    <location>
        <begin position="345"/>
        <end position="373"/>
    </location>
</feature>
<keyword evidence="3" id="KW-1185">Reference proteome</keyword>
<dbReference type="AlphaFoldDB" id="A0A409YTE6"/>
<feature type="compositionally biased region" description="Polar residues" evidence="1">
    <location>
        <begin position="482"/>
        <end position="494"/>
    </location>
</feature>